<dbReference type="VEuPathDB" id="VectorBase:GPAI024274"/>
<accession>A0A1A9ZTC7</accession>
<sequence length="128" mass="14928">MPVELWPPSTHWILREHTLYGVRFQFTSVTTYLVSLRTLRPEHNLYGLLCGLIHVEHYLRRFGMVGSMPALVKNQRKIFKRKYKILRSTTYEKVKPSIVQRAKTPLSSLLVLYVLACGRDYPSPSLHS</sequence>
<evidence type="ECO:0000313" key="2">
    <source>
        <dbReference type="Proteomes" id="UP000092445"/>
    </source>
</evidence>
<dbReference type="EnsemblMetazoa" id="GPAI024274-RA">
    <property type="protein sequence ID" value="GPAI024274-PA"/>
    <property type="gene ID" value="GPAI024274"/>
</dbReference>
<reference evidence="2" key="1">
    <citation type="submission" date="2014-03" db="EMBL/GenBank/DDBJ databases">
        <authorList>
            <person name="Aksoy S."/>
            <person name="Warren W."/>
            <person name="Wilson R.K."/>
        </authorList>
    </citation>
    <scope>NUCLEOTIDE SEQUENCE [LARGE SCALE GENOMIC DNA]</scope>
    <source>
        <strain evidence="2">IAEA</strain>
    </source>
</reference>
<reference evidence="1" key="2">
    <citation type="submission" date="2020-05" db="UniProtKB">
        <authorList>
            <consortium name="EnsemblMetazoa"/>
        </authorList>
    </citation>
    <scope>IDENTIFICATION</scope>
    <source>
        <strain evidence="1">IAEA</strain>
    </source>
</reference>
<keyword evidence="2" id="KW-1185">Reference proteome</keyword>
<evidence type="ECO:0000313" key="1">
    <source>
        <dbReference type="EnsemblMetazoa" id="GPAI024274-PA"/>
    </source>
</evidence>
<proteinExistence type="predicted"/>
<dbReference type="Proteomes" id="UP000092445">
    <property type="component" value="Unassembled WGS sequence"/>
</dbReference>
<organism evidence="1 2">
    <name type="scientific">Glossina pallidipes</name>
    <name type="common">Tsetse fly</name>
    <dbReference type="NCBI Taxonomy" id="7398"/>
    <lineage>
        <taxon>Eukaryota</taxon>
        <taxon>Metazoa</taxon>
        <taxon>Ecdysozoa</taxon>
        <taxon>Arthropoda</taxon>
        <taxon>Hexapoda</taxon>
        <taxon>Insecta</taxon>
        <taxon>Pterygota</taxon>
        <taxon>Neoptera</taxon>
        <taxon>Endopterygota</taxon>
        <taxon>Diptera</taxon>
        <taxon>Brachycera</taxon>
        <taxon>Muscomorpha</taxon>
        <taxon>Hippoboscoidea</taxon>
        <taxon>Glossinidae</taxon>
        <taxon>Glossina</taxon>
    </lineage>
</organism>
<dbReference type="AlphaFoldDB" id="A0A1A9ZTC7"/>
<name>A0A1A9ZTC7_GLOPL</name>
<protein>
    <submittedName>
        <fullName evidence="1">Uncharacterized protein</fullName>
    </submittedName>
</protein>